<dbReference type="AlphaFoldDB" id="A0ABD3HIZ4"/>
<dbReference type="InterPro" id="IPR036249">
    <property type="entry name" value="Thioredoxin-like_sf"/>
</dbReference>
<dbReference type="EMBL" id="JBJQOH010000003">
    <property type="protein sequence ID" value="KAL3691378.1"/>
    <property type="molecule type" value="Genomic_DNA"/>
</dbReference>
<comment type="caution">
    <text evidence="2">The sequence shown here is derived from an EMBL/GenBank/DDBJ whole genome shotgun (WGS) entry which is preliminary data.</text>
</comment>
<dbReference type="Gene3D" id="3.40.30.10">
    <property type="entry name" value="Glutaredoxin"/>
    <property type="match status" value="1"/>
</dbReference>
<reference evidence="2 3" key="1">
    <citation type="submission" date="2024-09" db="EMBL/GenBank/DDBJ databases">
        <title>Chromosome-scale assembly of Riccia sorocarpa.</title>
        <authorList>
            <person name="Paukszto L."/>
        </authorList>
    </citation>
    <scope>NUCLEOTIDE SEQUENCE [LARGE SCALE GENOMIC DNA]</scope>
    <source>
        <strain evidence="2">LP-2024</strain>
        <tissue evidence="2">Aerial parts of the thallus</tissue>
    </source>
</reference>
<keyword evidence="3" id="KW-1185">Reference proteome</keyword>
<name>A0ABD3HIZ4_9MARC</name>
<protein>
    <submittedName>
        <fullName evidence="2">Uncharacterized protein</fullName>
    </submittedName>
</protein>
<gene>
    <name evidence="2" type="ORF">R1sor_005029</name>
</gene>
<dbReference type="InterPro" id="IPR011893">
    <property type="entry name" value="Selenoprotein_Rdx-typ"/>
</dbReference>
<evidence type="ECO:0000313" key="3">
    <source>
        <dbReference type="Proteomes" id="UP001633002"/>
    </source>
</evidence>
<dbReference type="Pfam" id="PF10262">
    <property type="entry name" value="Rdx"/>
    <property type="match status" value="1"/>
</dbReference>
<keyword evidence="1" id="KW-0676">Redox-active center</keyword>
<proteinExistence type="predicted"/>
<dbReference type="Proteomes" id="UP001633002">
    <property type="component" value="Unassembled WGS sequence"/>
</dbReference>
<evidence type="ECO:0000256" key="1">
    <source>
        <dbReference type="ARBA" id="ARBA00023284"/>
    </source>
</evidence>
<dbReference type="SUPFAM" id="SSF52833">
    <property type="entry name" value="Thioredoxin-like"/>
    <property type="match status" value="1"/>
</dbReference>
<accession>A0ABD3HIZ4</accession>
<evidence type="ECO:0000313" key="2">
    <source>
        <dbReference type="EMBL" id="KAL3691378.1"/>
    </source>
</evidence>
<sequence length="166" mass="18571">MVQGQRLLPLAVRTVRLATRQCNEVQIFRELFKDKAVAAKGSSFHGWLPSFSMQVSRSMSCCAKLDLPPPTELTVEYHENPENTDYFIKLADGVEDAHPDIMVMGNPEGVTPRDGAFEVMTGEFVLFSKLKENRLPTLEDILRAIDEMPTQVLSCELEGTEKVVNA</sequence>
<organism evidence="2 3">
    <name type="scientific">Riccia sorocarpa</name>
    <dbReference type="NCBI Taxonomy" id="122646"/>
    <lineage>
        <taxon>Eukaryota</taxon>
        <taxon>Viridiplantae</taxon>
        <taxon>Streptophyta</taxon>
        <taxon>Embryophyta</taxon>
        <taxon>Marchantiophyta</taxon>
        <taxon>Marchantiopsida</taxon>
        <taxon>Marchantiidae</taxon>
        <taxon>Marchantiales</taxon>
        <taxon>Ricciaceae</taxon>
        <taxon>Riccia</taxon>
    </lineage>
</organism>